<keyword evidence="5" id="KW-0690">Ribosome biogenesis</keyword>
<dbReference type="SUPFAM" id="SSF48371">
    <property type="entry name" value="ARM repeat"/>
    <property type="match status" value="1"/>
</dbReference>
<dbReference type="GO" id="GO:0005634">
    <property type="term" value="C:nucleus"/>
    <property type="evidence" value="ECO:0007669"/>
    <property type="project" value="UniProtKB-SubCell"/>
</dbReference>
<dbReference type="AlphaFoldDB" id="A0AA39LB84"/>
<evidence type="ECO:0000313" key="8">
    <source>
        <dbReference type="EMBL" id="KAK0390887.1"/>
    </source>
</evidence>
<evidence type="ECO:0000256" key="5">
    <source>
        <dbReference type="RuleBase" id="RU368021"/>
    </source>
</evidence>
<feature type="compositionally biased region" description="Basic residues" evidence="6">
    <location>
        <begin position="18"/>
        <end position="27"/>
    </location>
</feature>
<accession>A0AA39LB84</accession>
<dbReference type="PANTHER" id="PTHR16056">
    <property type="entry name" value="REGULATOR OF MICROTUBULE DYNAMICS PROTEIN"/>
    <property type="match status" value="1"/>
</dbReference>
<dbReference type="InterPro" id="IPR016024">
    <property type="entry name" value="ARM-type_fold"/>
</dbReference>
<feature type="compositionally biased region" description="Basic residues" evidence="6">
    <location>
        <begin position="1"/>
        <end position="10"/>
    </location>
</feature>
<organism evidence="8 9">
    <name type="scientific">Sarocladium strictum</name>
    <name type="common">Black bundle disease fungus</name>
    <name type="synonym">Acremonium strictum</name>
    <dbReference type="NCBI Taxonomy" id="5046"/>
    <lineage>
        <taxon>Eukaryota</taxon>
        <taxon>Fungi</taxon>
        <taxon>Dikarya</taxon>
        <taxon>Ascomycota</taxon>
        <taxon>Pezizomycotina</taxon>
        <taxon>Sordariomycetes</taxon>
        <taxon>Hypocreomycetidae</taxon>
        <taxon>Hypocreales</taxon>
        <taxon>Sarocladiaceae</taxon>
        <taxon>Sarocladium</taxon>
    </lineage>
</organism>
<comment type="function">
    <text evidence="1 5">Component of the RIX1 complex required for processing of ITS2 sequences from 35S pre-rRNA.</text>
</comment>
<evidence type="ECO:0000256" key="1">
    <source>
        <dbReference type="ARBA" id="ARBA00002355"/>
    </source>
</evidence>
<name>A0AA39LB84_SARSR</name>
<comment type="subcellular location">
    <subcellularLocation>
        <location evidence="2 5">Nucleus</location>
    </subcellularLocation>
</comment>
<proteinExistence type="inferred from homology"/>
<evidence type="ECO:0000313" key="9">
    <source>
        <dbReference type="Proteomes" id="UP001175261"/>
    </source>
</evidence>
<keyword evidence="9" id="KW-1185">Reference proteome</keyword>
<dbReference type="PANTHER" id="PTHR16056:SF2">
    <property type="entry name" value="TESTIS-EXPRESSED PROTEIN 10"/>
    <property type="match status" value="1"/>
</dbReference>
<sequence length="345" mass="37668">MGSSARKKKEKQKDFQKPKYKVGKAKAKPSNFTDTSFQSRSIVMGKQSLSDLAPDTVTQFKHNLSLASSSKSDKQRRDALSYLTNQLSTEPPVNPVGTNNILTKLLPLISDNSTPARKQLLTLLQTLPGDEVGRHADQAILYVRAGMTHLSADISNDALGVMEWLLDVAADELVSCAGGWVKTLDTFCAMMGWAPRISKGGWSSGARVTLRAKDAATQARQISALAKMLQAGLAPVDSDDEGEDDDSDDMDSLYRVPRDPKSFDYLNLSSGSRNDEEQMYASREERQQVFKSRFYDSISQGADEAIKVGGLTGRAASALRKALTDGMTDFEEASAIDSKALLDLW</sequence>
<comment type="caution">
    <text evidence="8">The sequence shown here is derived from an EMBL/GenBank/DDBJ whole genome shotgun (WGS) entry which is preliminary data.</text>
</comment>
<gene>
    <name evidence="8" type="ORF">NLU13_0390</name>
</gene>
<dbReference type="Pfam" id="PF12333">
    <property type="entry name" value="Ipi1_N"/>
    <property type="match status" value="1"/>
</dbReference>
<dbReference type="GO" id="GO:0120330">
    <property type="term" value="C:rixosome complex"/>
    <property type="evidence" value="ECO:0007669"/>
    <property type="project" value="UniProtKB-UniRule"/>
</dbReference>
<dbReference type="Proteomes" id="UP001175261">
    <property type="component" value="Unassembled WGS sequence"/>
</dbReference>
<evidence type="ECO:0000256" key="4">
    <source>
        <dbReference type="ARBA" id="ARBA00023242"/>
    </source>
</evidence>
<dbReference type="InterPro" id="IPR024679">
    <property type="entry name" value="Ipi1_N"/>
</dbReference>
<feature type="region of interest" description="Disordered" evidence="6">
    <location>
        <begin position="234"/>
        <end position="258"/>
    </location>
</feature>
<comment type="similarity">
    <text evidence="3 5">Belongs to the IPI1/TEX10 family.</text>
</comment>
<evidence type="ECO:0000256" key="3">
    <source>
        <dbReference type="ARBA" id="ARBA00006427"/>
    </source>
</evidence>
<evidence type="ECO:0000256" key="2">
    <source>
        <dbReference type="ARBA" id="ARBA00004123"/>
    </source>
</evidence>
<feature type="domain" description="Pre-rRNA-processing protein Ipi1 N-terminal" evidence="7">
    <location>
        <begin position="131"/>
        <end position="229"/>
    </location>
</feature>
<keyword evidence="4 5" id="KW-0539">Nucleus</keyword>
<dbReference type="EMBL" id="JAPDFR010000001">
    <property type="protein sequence ID" value="KAK0390887.1"/>
    <property type="molecule type" value="Genomic_DNA"/>
</dbReference>
<comment type="subunit">
    <text evidence="5">Component of the RIX1 complex.</text>
</comment>
<feature type="region of interest" description="Disordered" evidence="6">
    <location>
        <begin position="1"/>
        <end position="38"/>
    </location>
</feature>
<dbReference type="GO" id="GO:0006364">
    <property type="term" value="P:rRNA processing"/>
    <property type="evidence" value="ECO:0007669"/>
    <property type="project" value="UniProtKB-UniRule"/>
</dbReference>
<keyword evidence="5" id="KW-0698">rRNA processing</keyword>
<reference evidence="8" key="1">
    <citation type="submission" date="2022-10" db="EMBL/GenBank/DDBJ databases">
        <title>Determination and structural analysis of whole genome sequence of Sarocladium strictum F4-1.</title>
        <authorList>
            <person name="Hu L."/>
            <person name="Jiang Y."/>
        </authorList>
    </citation>
    <scope>NUCLEOTIDE SEQUENCE</scope>
    <source>
        <strain evidence="8">F4-1</strain>
    </source>
</reference>
<feature type="compositionally biased region" description="Acidic residues" evidence="6">
    <location>
        <begin position="237"/>
        <end position="251"/>
    </location>
</feature>
<protein>
    <recommendedName>
        <fullName evidence="5">Pre-rRNA-processing protein</fullName>
    </recommendedName>
</protein>
<evidence type="ECO:0000256" key="6">
    <source>
        <dbReference type="SAM" id="MobiDB-lite"/>
    </source>
</evidence>
<evidence type="ECO:0000259" key="7">
    <source>
        <dbReference type="Pfam" id="PF12333"/>
    </source>
</evidence>